<dbReference type="EMBL" id="OMKW01000001">
    <property type="protein sequence ID" value="SPF28177.1"/>
    <property type="molecule type" value="Genomic_DNA"/>
</dbReference>
<sequence>MKTEYDWLVLGGGFRSIVAAYGLAKQGASVLLVEKSKQIGGFLSPIRWGDYWIDKGPQFFDNFEPDDVVLMNEMLGEGTLKDIGFSYSSYMAGQKDDRFAIPVWTHMGEEFARNAFQGLFDLRVASNAVAPGADANFSDVLNYDGGPVLSEYLHKCTEKFLCANATELSTRATSVAPFMGRKVLFDGELSAKLKASPLLDDILAAPKAAAGEVRYNLYPKGESLEVVRVKLEEKLREIGVEIMLETAVEQFDGSRRVAKIGNLDLQFGRVFLGPDLKDCERIILGTDRVAQKTDVLAEIFHCYSVPADSIYETYYTVDYDLGHLSSRYTNFSHYMGSALKDGLGVFCVEQPVLTDSAYWAEPEQVHDRIFAEAQAVGNVSCDTFVEAKSFRVPATYKVPRLGIDDAIASVRDSFADAFGDWMMIPDPFTLTRKQTIDDLRGIGVLR</sequence>
<evidence type="ECO:0000313" key="2">
    <source>
        <dbReference type="Proteomes" id="UP000244932"/>
    </source>
</evidence>
<gene>
    <name evidence="1" type="ORF">POI8812_00475</name>
</gene>
<dbReference type="Proteomes" id="UP000244932">
    <property type="component" value="Unassembled WGS sequence"/>
</dbReference>
<reference evidence="1 2" key="1">
    <citation type="submission" date="2018-03" db="EMBL/GenBank/DDBJ databases">
        <authorList>
            <person name="Keele B.F."/>
        </authorList>
    </citation>
    <scope>NUCLEOTIDE SEQUENCE [LARGE SCALE GENOMIC DNA]</scope>
    <source>
        <strain evidence="1 2">CeCT 8812</strain>
    </source>
</reference>
<dbReference type="SUPFAM" id="SSF51905">
    <property type="entry name" value="FAD/NAD(P)-binding domain"/>
    <property type="match status" value="1"/>
</dbReference>
<keyword evidence="2" id="KW-1185">Reference proteome</keyword>
<name>A0A2R8A7H2_9RHOB</name>
<proteinExistence type="predicted"/>
<evidence type="ECO:0008006" key="3">
    <source>
        <dbReference type="Google" id="ProtNLM"/>
    </source>
</evidence>
<accession>A0A2R8A7H2</accession>
<dbReference type="InterPro" id="IPR036188">
    <property type="entry name" value="FAD/NAD-bd_sf"/>
</dbReference>
<dbReference type="AlphaFoldDB" id="A0A2R8A7H2"/>
<evidence type="ECO:0000313" key="1">
    <source>
        <dbReference type="EMBL" id="SPF28177.1"/>
    </source>
</evidence>
<dbReference type="Gene3D" id="3.50.50.60">
    <property type="entry name" value="FAD/NAD(P)-binding domain"/>
    <property type="match status" value="1"/>
</dbReference>
<dbReference type="RefSeq" id="WP_162844864.1">
    <property type="nucleotide sequence ID" value="NZ_OMKW01000001.1"/>
</dbReference>
<protein>
    <recommendedName>
        <fullName evidence="3">Amine oxidase domain-containing protein</fullName>
    </recommendedName>
</protein>
<organism evidence="1 2">
    <name type="scientific">Pontivivens insulae</name>
    <dbReference type="NCBI Taxonomy" id="1639689"/>
    <lineage>
        <taxon>Bacteria</taxon>
        <taxon>Pseudomonadati</taxon>
        <taxon>Pseudomonadota</taxon>
        <taxon>Alphaproteobacteria</taxon>
        <taxon>Rhodobacterales</taxon>
        <taxon>Paracoccaceae</taxon>
        <taxon>Pontivivens</taxon>
    </lineage>
</organism>
<dbReference type="Pfam" id="PF13450">
    <property type="entry name" value="NAD_binding_8"/>
    <property type="match status" value="1"/>
</dbReference>